<feature type="transmembrane region" description="Helical" evidence="1">
    <location>
        <begin position="176"/>
        <end position="196"/>
    </location>
</feature>
<sequence length="211" mass="22656">MILKIIRYPLTRLVLGIALLLGFVFAAGGAGEALISKFSVEDSIAEMALKMGLAVVAACFSYWILVRIIEGRAVTELSVRYAVPELFIGMLIGAGFISSVMGVLYVLGYFEVNGVRSIDLLVAPLLASIATGFIEEIALRGVIFRIIEEWLGTWISLLFSAALFGALHLGNDNATLIAALAIALEAGVLLAAVYMVTRRLWVVIGLHAGWN</sequence>
<proteinExistence type="predicted"/>
<feature type="transmembrane region" description="Helical" evidence="1">
    <location>
        <begin position="120"/>
        <end position="139"/>
    </location>
</feature>
<dbReference type="PANTHER" id="PTHR39430">
    <property type="entry name" value="MEMBRANE-ASSOCIATED PROTEASE-RELATED"/>
    <property type="match status" value="1"/>
</dbReference>
<dbReference type="InterPro" id="IPR003675">
    <property type="entry name" value="Rce1/LyrA-like_dom"/>
</dbReference>
<protein>
    <recommendedName>
        <fullName evidence="2">CAAX prenyl protease 2/Lysostaphin resistance protein A-like domain-containing protein</fullName>
    </recommendedName>
</protein>
<gene>
    <name evidence="3" type="ORF">MNBD_ALPHA05-2012</name>
</gene>
<feature type="transmembrane region" description="Helical" evidence="1">
    <location>
        <begin position="86"/>
        <end position="108"/>
    </location>
</feature>
<accession>A0A3B0SNL3</accession>
<feature type="domain" description="CAAX prenyl protease 2/Lysostaphin resistance protein A-like" evidence="2">
    <location>
        <begin position="120"/>
        <end position="211"/>
    </location>
</feature>
<evidence type="ECO:0000313" key="3">
    <source>
        <dbReference type="EMBL" id="VAW07871.1"/>
    </source>
</evidence>
<dbReference type="EMBL" id="UOEH01000616">
    <property type="protein sequence ID" value="VAW07871.1"/>
    <property type="molecule type" value="Genomic_DNA"/>
</dbReference>
<reference evidence="3" key="1">
    <citation type="submission" date="2018-06" db="EMBL/GenBank/DDBJ databases">
        <authorList>
            <person name="Zhirakovskaya E."/>
        </authorList>
    </citation>
    <scope>NUCLEOTIDE SEQUENCE</scope>
</reference>
<evidence type="ECO:0000256" key="1">
    <source>
        <dbReference type="SAM" id="Phobius"/>
    </source>
</evidence>
<dbReference type="AlphaFoldDB" id="A0A3B0SNL3"/>
<evidence type="ECO:0000259" key="2">
    <source>
        <dbReference type="Pfam" id="PF02517"/>
    </source>
</evidence>
<organism evidence="3">
    <name type="scientific">hydrothermal vent metagenome</name>
    <dbReference type="NCBI Taxonomy" id="652676"/>
    <lineage>
        <taxon>unclassified sequences</taxon>
        <taxon>metagenomes</taxon>
        <taxon>ecological metagenomes</taxon>
    </lineage>
</organism>
<feature type="non-terminal residue" evidence="3">
    <location>
        <position position="211"/>
    </location>
</feature>
<dbReference type="Pfam" id="PF02517">
    <property type="entry name" value="Rce1-like"/>
    <property type="match status" value="1"/>
</dbReference>
<name>A0A3B0SNL3_9ZZZZ</name>
<keyword evidence="1" id="KW-1133">Transmembrane helix</keyword>
<feature type="transmembrane region" description="Helical" evidence="1">
    <location>
        <begin position="47"/>
        <end position="65"/>
    </location>
</feature>
<feature type="transmembrane region" description="Helical" evidence="1">
    <location>
        <begin position="151"/>
        <end position="170"/>
    </location>
</feature>
<keyword evidence="1" id="KW-0472">Membrane</keyword>
<dbReference type="PANTHER" id="PTHR39430:SF1">
    <property type="entry name" value="PROTEASE"/>
    <property type="match status" value="1"/>
</dbReference>
<dbReference type="GO" id="GO:0004175">
    <property type="term" value="F:endopeptidase activity"/>
    <property type="evidence" value="ECO:0007669"/>
    <property type="project" value="UniProtKB-ARBA"/>
</dbReference>
<dbReference type="GO" id="GO:0080120">
    <property type="term" value="P:CAAX-box protein maturation"/>
    <property type="evidence" value="ECO:0007669"/>
    <property type="project" value="UniProtKB-ARBA"/>
</dbReference>
<keyword evidence="1" id="KW-0812">Transmembrane</keyword>